<dbReference type="PRINTS" id="PR00463">
    <property type="entry name" value="EP450I"/>
</dbReference>
<evidence type="ECO:0000256" key="9">
    <source>
        <dbReference type="ARBA" id="ARBA00023002"/>
    </source>
</evidence>
<dbReference type="GO" id="GO:0004508">
    <property type="term" value="F:steroid 17-alpha-monooxygenase activity"/>
    <property type="evidence" value="ECO:0007669"/>
    <property type="project" value="TreeGrafter"/>
</dbReference>
<dbReference type="SMR" id="A0A8W8K5P8"/>
<evidence type="ECO:0000256" key="7">
    <source>
        <dbReference type="ARBA" id="ARBA00022824"/>
    </source>
</evidence>
<evidence type="ECO:0000313" key="16">
    <source>
        <dbReference type="Proteomes" id="UP000005408"/>
    </source>
</evidence>
<evidence type="ECO:0000256" key="12">
    <source>
        <dbReference type="ARBA" id="ARBA00023136"/>
    </source>
</evidence>
<dbReference type="InterPro" id="IPR002401">
    <property type="entry name" value="Cyt_P450_E_grp-I"/>
</dbReference>
<dbReference type="InterPro" id="IPR017972">
    <property type="entry name" value="Cyt_P450_CS"/>
</dbReference>
<comment type="similarity">
    <text evidence="4 14">Belongs to the cytochrome P450 family.</text>
</comment>
<keyword evidence="10 13" id="KW-0408">Iron</keyword>
<sequence>MLLELIATFCFIVSCIPFLASAVWLTWSKRTRHIPHIPRRWPIVGNAFQLSMNQCHLVFTEWSKRYGAVFEVKLFNEKIVVLNDYNSIHEALVQAGATFAGRPKMHRTDQKQRYKKSIVWQTYTQKLVFLRKVVHKSLKMYGLGLLALEDICRPELESLVNRIQQMDGTAFDPSRIFFDSVGNVMLYFLVGLRFDPDGPEIETIRAMSKLFNETFGAGDGKRLDVMPWLRFGQNKETRRLETALNVRDRLWDNLAKQYGTFSEKSVIGHMQSLINENSDIDDDTAKECFTNLILAGVDTTATALTCLILILLQNQDLQTRMQEEINGVFPEGVFPSLSKRQQTPFTEAVILELLRYISHVPLAVPHSTLENATICGYHIDANATIYINLWALHHDECIWPDPWKFDPGRFLDNDGAILSPLHPKRKRMLAFGAGRRVCLGESLAKNRLYLFVTALLQRLTFVPDDSEAVPDPDPRSYDLGLVLHPKPFKVKAIRRVHDP</sequence>
<reference evidence="15" key="1">
    <citation type="submission" date="2022-08" db="UniProtKB">
        <authorList>
            <consortium name="EnsemblMetazoa"/>
        </authorList>
    </citation>
    <scope>IDENTIFICATION</scope>
    <source>
        <strain evidence="15">05x7-T-G4-1.051#20</strain>
    </source>
</reference>
<keyword evidence="6 13" id="KW-0479">Metal-binding</keyword>
<feature type="binding site" description="axial binding residue" evidence="13">
    <location>
        <position position="438"/>
    </location>
    <ligand>
        <name>heme</name>
        <dbReference type="ChEBI" id="CHEBI:30413"/>
    </ligand>
    <ligandPart>
        <name>Fe</name>
        <dbReference type="ChEBI" id="CHEBI:18248"/>
    </ligandPart>
</feature>
<evidence type="ECO:0000256" key="6">
    <source>
        <dbReference type="ARBA" id="ARBA00022723"/>
    </source>
</evidence>
<keyword evidence="16" id="KW-1185">Reference proteome</keyword>
<keyword evidence="9 14" id="KW-0560">Oxidoreductase</keyword>
<dbReference type="InterPro" id="IPR036396">
    <property type="entry name" value="Cyt_P450_sf"/>
</dbReference>
<evidence type="ECO:0000256" key="14">
    <source>
        <dbReference type="RuleBase" id="RU000461"/>
    </source>
</evidence>
<dbReference type="PANTHER" id="PTHR24289">
    <property type="entry name" value="STEROID 17-ALPHA-HYDROXYLASE/17,20 LYASE"/>
    <property type="match status" value="1"/>
</dbReference>
<protein>
    <recommendedName>
        <fullName evidence="17">Steroid 17-alpha-hydroxylase/17,20 lyase</fullName>
    </recommendedName>
</protein>
<proteinExistence type="inferred from homology"/>
<evidence type="ECO:0000256" key="5">
    <source>
        <dbReference type="ARBA" id="ARBA00022617"/>
    </source>
</evidence>
<keyword evidence="11 14" id="KW-0503">Monooxygenase</keyword>
<organism evidence="15 16">
    <name type="scientific">Magallana gigas</name>
    <name type="common">Pacific oyster</name>
    <name type="synonym">Crassostrea gigas</name>
    <dbReference type="NCBI Taxonomy" id="29159"/>
    <lineage>
        <taxon>Eukaryota</taxon>
        <taxon>Metazoa</taxon>
        <taxon>Spiralia</taxon>
        <taxon>Lophotrochozoa</taxon>
        <taxon>Mollusca</taxon>
        <taxon>Bivalvia</taxon>
        <taxon>Autobranchia</taxon>
        <taxon>Pteriomorphia</taxon>
        <taxon>Ostreida</taxon>
        <taxon>Ostreoidea</taxon>
        <taxon>Ostreidae</taxon>
        <taxon>Magallana</taxon>
    </lineage>
</organism>
<dbReference type="PROSITE" id="PS00086">
    <property type="entry name" value="CYTOCHROME_P450"/>
    <property type="match status" value="1"/>
</dbReference>
<evidence type="ECO:0000256" key="2">
    <source>
        <dbReference type="ARBA" id="ARBA00004174"/>
    </source>
</evidence>
<evidence type="ECO:0000256" key="4">
    <source>
        <dbReference type="ARBA" id="ARBA00010617"/>
    </source>
</evidence>
<dbReference type="PANTHER" id="PTHR24289:SF1">
    <property type="entry name" value="STEROID 17-ALPHA-HYDROXYLASE_17,20 LYASE"/>
    <property type="match status" value="1"/>
</dbReference>
<dbReference type="OrthoDB" id="1470350at2759"/>
<dbReference type="GO" id="GO:0042448">
    <property type="term" value="P:progesterone metabolic process"/>
    <property type="evidence" value="ECO:0007669"/>
    <property type="project" value="TreeGrafter"/>
</dbReference>
<accession>A0A8W8K5P8</accession>
<comment type="cofactor">
    <cofactor evidence="1 13">
        <name>heme</name>
        <dbReference type="ChEBI" id="CHEBI:30413"/>
    </cofactor>
</comment>
<dbReference type="GO" id="GO:0020037">
    <property type="term" value="F:heme binding"/>
    <property type="evidence" value="ECO:0007669"/>
    <property type="project" value="InterPro"/>
</dbReference>
<dbReference type="AlphaFoldDB" id="A0A8W8K5P8"/>
<dbReference type="Pfam" id="PF00067">
    <property type="entry name" value="p450"/>
    <property type="match status" value="1"/>
</dbReference>
<dbReference type="SUPFAM" id="SSF48264">
    <property type="entry name" value="Cytochrome P450"/>
    <property type="match status" value="1"/>
</dbReference>
<evidence type="ECO:0000256" key="11">
    <source>
        <dbReference type="ARBA" id="ARBA00023033"/>
    </source>
</evidence>
<evidence type="ECO:0000256" key="3">
    <source>
        <dbReference type="ARBA" id="ARBA00004406"/>
    </source>
</evidence>
<keyword evidence="7" id="KW-0256">Endoplasmic reticulum</keyword>
<dbReference type="InterPro" id="IPR001128">
    <property type="entry name" value="Cyt_P450"/>
</dbReference>
<dbReference type="GO" id="GO:0042446">
    <property type="term" value="P:hormone biosynthetic process"/>
    <property type="evidence" value="ECO:0007669"/>
    <property type="project" value="TreeGrafter"/>
</dbReference>
<evidence type="ECO:0000256" key="1">
    <source>
        <dbReference type="ARBA" id="ARBA00001971"/>
    </source>
</evidence>
<keyword evidence="12" id="KW-0472">Membrane</keyword>
<dbReference type="GO" id="GO:0005506">
    <property type="term" value="F:iron ion binding"/>
    <property type="evidence" value="ECO:0007669"/>
    <property type="project" value="InterPro"/>
</dbReference>
<dbReference type="GO" id="GO:0005789">
    <property type="term" value="C:endoplasmic reticulum membrane"/>
    <property type="evidence" value="ECO:0007669"/>
    <property type="project" value="UniProtKB-SubCell"/>
</dbReference>
<evidence type="ECO:0000256" key="10">
    <source>
        <dbReference type="ARBA" id="ARBA00023004"/>
    </source>
</evidence>
<keyword evidence="8" id="KW-0492">Microsome</keyword>
<evidence type="ECO:0000256" key="13">
    <source>
        <dbReference type="PIRSR" id="PIRSR602401-1"/>
    </source>
</evidence>
<comment type="subcellular location">
    <subcellularLocation>
        <location evidence="3">Endoplasmic reticulum membrane</location>
        <topology evidence="3">Peripheral membrane protein</topology>
    </subcellularLocation>
    <subcellularLocation>
        <location evidence="2">Microsome membrane</location>
        <topology evidence="2">Peripheral membrane protein</topology>
    </subcellularLocation>
</comment>
<evidence type="ECO:0000313" key="15">
    <source>
        <dbReference type="EnsemblMetazoa" id="G22565.9:cds"/>
    </source>
</evidence>
<evidence type="ECO:0008006" key="17">
    <source>
        <dbReference type="Google" id="ProtNLM"/>
    </source>
</evidence>
<keyword evidence="5 13" id="KW-0349">Heme</keyword>
<name>A0A8W8K5P8_MAGGI</name>
<dbReference type="EnsemblMetazoa" id="G22565.9">
    <property type="protein sequence ID" value="G22565.9:cds"/>
    <property type="gene ID" value="G22565"/>
</dbReference>
<dbReference type="OMA" id="WYSNRPP"/>
<dbReference type="Gene3D" id="1.10.630.10">
    <property type="entry name" value="Cytochrome P450"/>
    <property type="match status" value="1"/>
</dbReference>
<dbReference type="PRINTS" id="PR00385">
    <property type="entry name" value="P450"/>
</dbReference>
<dbReference type="FunFam" id="1.10.630.10:FF:000238">
    <property type="entry name" value="Cytochrome P450 2A6"/>
    <property type="match status" value="1"/>
</dbReference>
<evidence type="ECO:0000256" key="8">
    <source>
        <dbReference type="ARBA" id="ARBA00022848"/>
    </source>
</evidence>
<dbReference type="Proteomes" id="UP000005408">
    <property type="component" value="Unassembled WGS sequence"/>
</dbReference>